<evidence type="ECO:0000313" key="5">
    <source>
        <dbReference type="Proteomes" id="UP000027980"/>
    </source>
</evidence>
<dbReference type="Proteomes" id="UP000027980">
    <property type="component" value="Chromosome"/>
</dbReference>
<proteinExistence type="predicted"/>
<evidence type="ECO:0000256" key="1">
    <source>
        <dbReference type="ARBA" id="ARBA00023125"/>
    </source>
</evidence>
<sequence length="149" mass="17155">MNKLKEAIDLFNEVSFMATELFHKKGSAYDVFKEVSPQQVGLIKILSLYGASSPGHLAIVQQVHKSAISNRLKKLHEKGWVEWVDSEGDKRTKLVQITEDGEEILKQAEEAIYDRFCGLFEHIKDEDVETFIRIFTDVKEQLKKGERED</sequence>
<dbReference type="EMBL" id="FOCD01000002">
    <property type="protein sequence ID" value="SEN26206.1"/>
    <property type="molecule type" value="Genomic_DNA"/>
</dbReference>
<protein>
    <submittedName>
        <fullName evidence="4">DNA-binding transcriptional regulator, MarR family</fullName>
    </submittedName>
</protein>
<name>A0A075LPE9_9BACI</name>
<dbReference type="PANTHER" id="PTHR33164:SF102">
    <property type="entry name" value="TRANSCRIPTIONAL REGULATORY PROTEIN"/>
    <property type="match status" value="1"/>
</dbReference>
<dbReference type="PANTHER" id="PTHR33164">
    <property type="entry name" value="TRANSCRIPTIONAL REGULATOR, MARR FAMILY"/>
    <property type="match status" value="1"/>
</dbReference>
<dbReference type="SUPFAM" id="SSF46785">
    <property type="entry name" value="Winged helix' DNA-binding domain"/>
    <property type="match status" value="1"/>
</dbReference>
<dbReference type="InterPro" id="IPR036390">
    <property type="entry name" value="WH_DNA-bd_sf"/>
</dbReference>
<dbReference type="KEGG" id="tap:GZ22_16130"/>
<dbReference type="InterPro" id="IPR039422">
    <property type="entry name" value="MarR/SlyA-like"/>
</dbReference>
<dbReference type="PRINTS" id="PR00598">
    <property type="entry name" value="HTHMARR"/>
</dbReference>
<evidence type="ECO:0000313" key="6">
    <source>
        <dbReference type="Proteomes" id="UP000199735"/>
    </source>
</evidence>
<dbReference type="RefSeq" id="WP_038564417.1">
    <property type="nucleotide sequence ID" value="NZ_CP008876.1"/>
</dbReference>
<organism evidence="3 5">
    <name type="scientific">Terribacillus saccharophilus</name>
    <dbReference type="NCBI Taxonomy" id="361277"/>
    <lineage>
        <taxon>Bacteria</taxon>
        <taxon>Bacillati</taxon>
        <taxon>Bacillota</taxon>
        <taxon>Bacilli</taxon>
        <taxon>Bacillales</taxon>
        <taxon>Bacillaceae</taxon>
        <taxon>Terribacillus</taxon>
    </lineage>
</organism>
<dbReference type="HOGENOM" id="CLU_083287_27_4_9"/>
<evidence type="ECO:0000313" key="4">
    <source>
        <dbReference type="EMBL" id="SEN26206.1"/>
    </source>
</evidence>
<dbReference type="Gene3D" id="1.10.10.10">
    <property type="entry name" value="Winged helix-like DNA-binding domain superfamily/Winged helix DNA-binding domain"/>
    <property type="match status" value="1"/>
</dbReference>
<dbReference type="InterPro" id="IPR036388">
    <property type="entry name" value="WH-like_DNA-bd_sf"/>
</dbReference>
<reference evidence="3 5" key="1">
    <citation type="submission" date="2014-07" db="EMBL/GenBank/DDBJ databases">
        <title>Complete genome sequence of a moderately halophilic bacterium Terribacillus aidingensis MP602, isolated from Cryptomeria fortunei in Tianmu mountain in China.</title>
        <authorList>
            <person name="Wang Y."/>
            <person name="Lu P."/>
            <person name="Zhang L."/>
        </authorList>
    </citation>
    <scope>NUCLEOTIDE SEQUENCE [LARGE SCALE GENOMIC DNA]</scope>
    <source>
        <strain evidence="3 5">MP602</strain>
    </source>
</reference>
<dbReference type="AlphaFoldDB" id="A0A075LPE9"/>
<gene>
    <name evidence="3" type="ORF">GZ22_16130</name>
    <name evidence="4" type="ORF">SAMN04489762_1824</name>
</gene>
<dbReference type="InterPro" id="IPR000835">
    <property type="entry name" value="HTH_MarR-typ"/>
</dbReference>
<dbReference type="SMART" id="SM00347">
    <property type="entry name" value="HTH_MARR"/>
    <property type="match status" value="1"/>
</dbReference>
<dbReference type="GO" id="GO:0003700">
    <property type="term" value="F:DNA-binding transcription factor activity"/>
    <property type="evidence" value="ECO:0007669"/>
    <property type="project" value="InterPro"/>
</dbReference>
<dbReference type="PROSITE" id="PS50995">
    <property type="entry name" value="HTH_MARR_2"/>
    <property type="match status" value="1"/>
</dbReference>
<dbReference type="GO" id="GO:0006950">
    <property type="term" value="P:response to stress"/>
    <property type="evidence" value="ECO:0007669"/>
    <property type="project" value="TreeGrafter"/>
</dbReference>
<dbReference type="Proteomes" id="UP000199735">
    <property type="component" value="Unassembled WGS sequence"/>
</dbReference>
<reference evidence="4 6" key="2">
    <citation type="submission" date="2016-10" db="EMBL/GenBank/DDBJ databases">
        <authorList>
            <person name="Varghese N."/>
            <person name="Submissions S."/>
        </authorList>
    </citation>
    <scope>NUCLEOTIDE SEQUENCE [LARGE SCALE GENOMIC DNA]</scope>
    <source>
        <strain evidence="4 6">DSM 21619</strain>
    </source>
</reference>
<evidence type="ECO:0000313" key="3">
    <source>
        <dbReference type="EMBL" id="AIF68006.1"/>
    </source>
</evidence>
<dbReference type="GO" id="GO:0003677">
    <property type="term" value="F:DNA binding"/>
    <property type="evidence" value="ECO:0007669"/>
    <property type="project" value="UniProtKB-KW"/>
</dbReference>
<accession>A0A075LPE9</accession>
<evidence type="ECO:0000259" key="2">
    <source>
        <dbReference type="PROSITE" id="PS50995"/>
    </source>
</evidence>
<dbReference type="EMBL" id="CP008876">
    <property type="protein sequence ID" value="AIF68006.1"/>
    <property type="molecule type" value="Genomic_DNA"/>
</dbReference>
<keyword evidence="1 4" id="KW-0238">DNA-binding</keyword>
<dbReference type="Pfam" id="PF12802">
    <property type="entry name" value="MarR_2"/>
    <property type="match status" value="1"/>
</dbReference>
<dbReference type="GeneID" id="34223321"/>
<accession>A0AAX2EFG0</accession>
<feature type="domain" description="HTH marR-type" evidence="2">
    <location>
        <begin position="1"/>
        <end position="140"/>
    </location>
</feature>